<dbReference type="CDD" id="cd01289">
    <property type="entry name" value="FabA_like"/>
    <property type="match status" value="1"/>
</dbReference>
<protein>
    <submittedName>
        <fullName evidence="1">3-hydroxylacyl-ACP dehydratase</fullName>
    </submittedName>
</protein>
<dbReference type="Gene3D" id="3.10.129.10">
    <property type="entry name" value="Hotdog Thioesterase"/>
    <property type="match status" value="1"/>
</dbReference>
<dbReference type="PIRSF" id="PIRSF020565">
    <property type="entry name" value="3Ho_Ac_ACP_DH_prd"/>
    <property type="match status" value="1"/>
</dbReference>
<dbReference type="Pfam" id="PF22817">
    <property type="entry name" value="ApeP-like"/>
    <property type="match status" value="1"/>
</dbReference>
<dbReference type="AlphaFoldDB" id="A0A0A7EL34"/>
<dbReference type="InterPro" id="IPR016776">
    <property type="entry name" value="ApeP-like_dehydratase"/>
</dbReference>
<dbReference type="Proteomes" id="UP000030341">
    <property type="component" value="Chromosome 2"/>
</dbReference>
<proteinExistence type="predicted"/>
<sequence>MTQYSIEAVLPHTDPMILLSRLVSYDQDSAICEVDITPESAFYNEQTQTVASYIGTEYMAQSIAAYAGALALDDNLPVKIGFLIGSRKYKTYSPEFKLGQILSVSVKKLFQEDSGLSVFECRIFEGETVFAEAKINVFQPEDPVQFLKEQQ</sequence>
<reference evidence="1 2" key="1">
    <citation type="submission" date="2014-11" db="EMBL/GenBank/DDBJ databases">
        <title>Complete Genome Sequence of Pseudoalteromonas sp. Strain OCN003 Isolated from Kaneohe Bay, Oahu, Hawaii.</title>
        <authorList>
            <person name="Beurmann S."/>
            <person name="Videau P."/>
            <person name="Ushijima B."/>
            <person name="Smith A.M."/>
            <person name="Aeby G.S."/>
            <person name="Callahan S.M."/>
            <person name="Belcaid M."/>
        </authorList>
    </citation>
    <scope>NUCLEOTIDE SEQUENCE [LARGE SCALE GENOMIC DNA]</scope>
    <source>
        <strain evidence="1 2">OCN003</strain>
    </source>
</reference>
<dbReference type="eggNOG" id="COG4706">
    <property type="taxonomic scope" value="Bacteria"/>
</dbReference>
<gene>
    <name evidence="1" type="ORF">OM33_19535</name>
</gene>
<dbReference type="RefSeq" id="WP_040136079.1">
    <property type="nucleotide sequence ID" value="NZ_CP009889.1"/>
</dbReference>
<evidence type="ECO:0000313" key="2">
    <source>
        <dbReference type="Proteomes" id="UP000030341"/>
    </source>
</evidence>
<accession>A0A0A7EL34</accession>
<organism evidence="1 2">
    <name type="scientific">Pseudoalteromonas piratica</name>
    <dbReference type="NCBI Taxonomy" id="1348114"/>
    <lineage>
        <taxon>Bacteria</taxon>
        <taxon>Pseudomonadati</taxon>
        <taxon>Pseudomonadota</taxon>
        <taxon>Gammaproteobacteria</taxon>
        <taxon>Alteromonadales</taxon>
        <taxon>Pseudoalteromonadaceae</taxon>
        <taxon>Pseudoalteromonas</taxon>
    </lineage>
</organism>
<dbReference type="OrthoDB" id="9800188at2"/>
<evidence type="ECO:0000313" key="1">
    <source>
        <dbReference type="EMBL" id="AIY67248.1"/>
    </source>
</evidence>
<keyword evidence="2" id="KW-1185">Reference proteome</keyword>
<name>A0A0A7EL34_9GAMM</name>
<dbReference type="InterPro" id="IPR029069">
    <property type="entry name" value="HotDog_dom_sf"/>
</dbReference>
<dbReference type="STRING" id="1348114.OM33_19535"/>
<dbReference type="HOGENOM" id="CLU_116661_0_0_6"/>
<dbReference type="EMBL" id="CP009889">
    <property type="protein sequence ID" value="AIY67248.1"/>
    <property type="molecule type" value="Genomic_DNA"/>
</dbReference>
<dbReference type="SUPFAM" id="SSF54637">
    <property type="entry name" value="Thioesterase/thiol ester dehydrase-isomerase"/>
    <property type="match status" value="1"/>
</dbReference>
<dbReference type="KEGG" id="pseo:OM33_19535"/>